<dbReference type="Proteomes" id="UP000295633">
    <property type="component" value="Unassembled WGS sequence"/>
</dbReference>
<comment type="caution">
    <text evidence="2">The sequence shown here is derived from an EMBL/GenBank/DDBJ whole genome shotgun (WGS) entry which is preliminary data.</text>
</comment>
<dbReference type="InterPro" id="IPR035437">
    <property type="entry name" value="SNase_OB-fold_sf"/>
</dbReference>
<protein>
    <submittedName>
        <fullName evidence="2">Thermonuclease family protein</fullName>
    </submittedName>
</protein>
<dbReference type="EMBL" id="SMZX01000001">
    <property type="protein sequence ID" value="TDL45515.1"/>
    <property type="molecule type" value="Genomic_DNA"/>
</dbReference>
<dbReference type="Pfam" id="PF00565">
    <property type="entry name" value="SNase"/>
    <property type="match status" value="1"/>
</dbReference>
<evidence type="ECO:0000313" key="3">
    <source>
        <dbReference type="Proteomes" id="UP000295633"/>
    </source>
</evidence>
<dbReference type="InterPro" id="IPR016071">
    <property type="entry name" value="Staphylococal_nuclease_OB-fold"/>
</dbReference>
<sequence length="170" mass="18121">MTTPSRSTRAVVAGFVGALLLAGIWVAASALREAPGDKIPAGAVAVSVERVVDGDTLVTADGARVRLIGIDAPEVRPEPACGADAATARLRELAPEGARLWILADREDLDRFERELRYLWTDGGTFVNDLLVAEGHAETLRIPPNTRYADRFAESEADARARGAGRWGAC</sequence>
<evidence type="ECO:0000259" key="1">
    <source>
        <dbReference type="PROSITE" id="PS50830"/>
    </source>
</evidence>
<accession>A0A4R5YJF9</accession>
<evidence type="ECO:0000313" key="2">
    <source>
        <dbReference type="EMBL" id="TDL45515.1"/>
    </source>
</evidence>
<dbReference type="SUPFAM" id="SSF50199">
    <property type="entry name" value="Staphylococcal nuclease"/>
    <property type="match status" value="1"/>
</dbReference>
<gene>
    <name evidence="2" type="ORF">E2R54_03380</name>
</gene>
<feature type="domain" description="TNase-like" evidence="1">
    <location>
        <begin position="42"/>
        <end position="169"/>
    </location>
</feature>
<dbReference type="SMART" id="SM00318">
    <property type="entry name" value="SNc"/>
    <property type="match status" value="1"/>
</dbReference>
<organism evidence="2 3">
    <name type="scientific">Microbacterium oleivorans</name>
    <dbReference type="NCBI Taxonomy" id="273677"/>
    <lineage>
        <taxon>Bacteria</taxon>
        <taxon>Bacillati</taxon>
        <taxon>Actinomycetota</taxon>
        <taxon>Actinomycetes</taxon>
        <taxon>Micrococcales</taxon>
        <taxon>Microbacteriaceae</taxon>
        <taxon>Microbacterium</taxon>
    </lineage>
</organism>
<dbReference type="Gene3D" id="2.40.50.90">
    <property type="match status" value="1"/>
</dbReference>
<dbReference type="RefSeq" id="WP_133398698.1">
    <property type="nucleotide sequence ID" value="NZ_SMZX01000001.1"/>
</dbReference>
<dbReference type="PROSITE" id="PS50830">
    <property type="entry name" value="TNASE_3"/>
    <property type="match status" value="1"/>
</dbReference>
<reference evidence="2 3" key="1">
    <citation type="submission" date="2019-03" db="EMBL/GenBank/DDBJ databases">
        <title>Genome Sequencing and Assembly of Various Microbes Isolated from Partially Reclaimed Soil and Acid Mine Drainage (AMD) Site.</title>
        <authorList>
            <person name="Steinbock B."/>
            <person name="Bechtold R."/>
            <person name="Sevigny J.L."/>
            <person name="Thomas D."/>
            <person name="Cuthill L.R."/>
            <person name="Aveiro Johannsen E.J."/>
            <person name="Thomas K."/>
            <person name="Ghosh A."/>
        </authorList>
    </citation>
    <scope>NUCLEOTIDE SEQUENCE [LARGE SCALE GENOMIC DNA]</scope>
    <source>
        <strain evidence="2 3">F-B2</strain>
    </source>
</reference>
<dbReference type="AlphaFoldDB" id="A0A4R5YJF9"/>
<name>A0A4R5YJF9_9MICO</name>
<proteinExistence type="predicted"/>